<keyword evidence="2 3" id="KW-0040">ANK repeat</keyword>
<organism evidence="5 6">
    <name type="scientific">Oopsacas minuta</name>
    <dbReference type="NCBI Taxonomy" id="111878"/>
    <lineage>
        <taxon>Eukaryota</taxon>
        <taxon>Metazoa</taxon>
        <taxon>Porifera</taxon>
        <taxon>Hexactinellida</taxon>
        <taxon>Hexasterophora</taxon>
        <taxon>Lyssacinosida</taxon>
        <taxon>Leucopsacidae</taxon>
        <taxon>Oopsacas</taxon>
    </lineage>
</organism>
<feature type="region of interest" description="Disordered" evidence="4">
    <location>
        <begin position="1"/>
        <end position="36"/>
    </location>
</feature>
<evidence type="ECO:0000256" key="3">
    <source>
        <dbReference type="PROSITE-ProRule" id="PRU00023"/>
    </source>
</evidence>
<dbReference type="SMART" id="SM00248">
    <property type="entry name" value="ANK"/>
    <property type="match status" value="2"/>
</dbReference>
<dbReference type="Pfam" id="PF12796">
    <property type="entry name" value="Ank_2"/>
    <property type="match status" value="1"/>
</dbReference>
<dbReference type="SUPFAM" id="SSF48403">
    <property type="entry name" value="Ankyrin repeat"/>
    <property type="match status" value="1"/>
</dbReference>
<dbReference type="InterPro" id="IPR002110">
    <property type="entry name" value="Ankyrin_rpt"/>
</dbReference>
<dbReference type="InterPro" id="IPR036770">
    <property type="entry name" value="Ankyrin_rpt-contain_sf"/>
</dbReference>
<comment type="caution">
    <text evidence="5">The sequence shown here is derived from an EMBL/GenBank/DDBJ whole genome shotgun (WGS) entry which is preliminary data.</text>
</comment>
<evidence type="ECO:0000256" key="2">
    <source>
        <dbReference type="ARBA" id="ARBA00023043"/>
    </source>
</evidence>
<dbReference type="PANTHER" id="PTHR24171:SF9">
    <property type="entry name" value="ANKYRIN REPEAT DOMAIN-CONTAINING PROTEIN 39"/>
    <property type="match status" value="1"/>
</dbReference>
<dbReference type="PROSITE" id="PS50297">
    <property type="entry name" value="ANK_REP_REGION"/>
    <property type="match status" value="2"/>
</dbReference>
<evidence type="ECO:0000313" key="6">
    <source>
        <dbReference type="Proteomes" id="UP001165289"/>
    </source>
</evidence>
<dbReference type="PANTHER" id="PTHR24171">
    <property type="entry name" value="ANKYRIN REPEAT DOMAIN-CONTAINING PROTEIN 39-RELATED"/>
    <property type="match status" value="1"/>
</dbReference>
<feature type="repeat" description="ANK" evidence="3">
    <location>
        <begin position="137"/>
        <end position="169"/>
    </location>
</feature>
<sequence length="238" mass="26399">MNVSEDNDESATNTLKKINTTPVTNDLPVSSDTTPEHDVTILPSIQPQRLPLTLETPSADTLGKSKNSALELQLFEASRRGEMTKIQKLVSQQIDINAKDMNGRKSTALHFAAGFGRRDTVECLLSNGAQVNTKDDGGLIALHNACSFGHVEVVTCLLEHGADPNSRDKWGYTPLHEASNKGKRLFSALHDVHLFKNISMTTSKYSWSSLIVHQWQWGPKRAIREDLLMLISRVKRSP</sequence>
<reference evidence="5 6" key="1">
    <citation type="journal article" date="2023" name="BMC Biol.">
        <title>The compact genome of the sponge Oopsacas minuta (Hexactinellida) is lacking key metazoan core genes.</title>
        <authorList>
            <person name="Santini S."/>
            <person name="Schenkelaars Q."/>
            <person name="Jourda C."/>
            <person name="Duchesne M."/>
            <person name="Belahbib H."/>
            <person name="Rocher C."/>
            <person name="Selva M."/>
            <person name="Riesgo A."/>
            <person name="Vervoort M."/>
            <person name="Leys S.P."/>
            <person name="Kodjabachian L."/>
            <person name="Le Bivic A."/>
            <person name="Borchiellini C."/>
            <person name="Claverie J.M."/>
            <person name="Renard E."/>
        </authorList>
    </citation>
    <scope>NUCLEOTIDE SEQUENCE [LARGE SCALE GENOMIC DNA]</scope>
    <source>
        <strain evidence="5">SPO-2</strain>
    </source>
</reference>
<accession>A0AAV7JW96</accession>
<protein>
    <submittedName>
        <fullName evidence="5">Tankyrase-1-like</fullName>
    </submittedName>
</protein>
<gene>
    <name evidence="5" type="ORF">LOD99_3729</name>
</gene>
<dbReference type="Proteomes" id="UP001165289">
    <property type="component" value="Unassembled WGS sequence"/>
</dbReference>
<dbReference type="EMBL" id="JAKMXF010000288">
    <property type="protein sequence ID" value="KAI6653204.1"/>
    <property type="molecule type" value="Genomic_DNA"/>
</dbReference>
<feature type="repeat" description="ANK" evidence="3">
    <location>
        <begin position="104"/>
        <end position="136"/>
    </location>
</feature>
<evidence type="ECO:0000313" key="5">
    <source>
        <dbReference type="EMBL" id="KAI6653204.1"/>
    </source>
</evidence>
<evidence type="ECO:0000256" key="1">
    <source>
        <dbReference type="ARBA" id="ARBA00022737"/>
    </source>
</evidence>
<dbReference type="PRINTS" id="PR01415">
    <property type="entry name" value="ANKYRIN"/>
</dbReference>
<name>A0AAV7JW96_9METZ</name>
<evidence type="ECO:0000256" key="4">
    <source>
        <dbReference type="SAM" id="MobiDB-lite"/>
    </source>
</evidence>
<proteinExistence type="predicted"/>
<feature type="compositionally biased region" description="Polar residues" evidence="4">
    <location>
        <begin position="10"/>
        <end position="33"/>
    </location>
</feature>
<keyword evidence="1" id="KW-0677">Repeat</keyword>
<dbReference type="PROSITE" id="PS50088">
    <property type="entry name" value="ANK_REPEAT"/>
    <property type="match status" value="2"/>
</dbReference>
<dbReference type="Gene3D" id="1.25.40.20">
    <property type="entry name" value="Ankyrin repeat-containing domain"/>
    <property type="match status" value="1"/>
</dbReference>
<keyword evidence="6" id="KW-1185">Reference proteome</keyword>
<dbReference type="AlphaFoldDB" id="A0AAV7JW96"/>